<feature type="region of interest" description="Disordered" evidence="2">
    <location>
        <begin position="166"/>
        <end position="186"/>
    </location>
</feature>
<protein>
    <submittedName>
        <fullName evidence="5">Uncharacterized protein LOC107217539 isoform X1</fullName>
    </submittedName>
</protein>
<feature type="compositionally biased region" description="Polar residues" evidence="2">
    <location>
        <begin position="174"/>
        <end position="185"/>
    </location>
</feature>
<sequence length="619" mass="68195">MQKLLLVLVVLISRVSGSSKMDDHALNLTSVSAKTLPAAENAMKVNEGRLKIDNEIRMKCEPQPDYRAYIECLLQETKRKKRQCGPTLCGGYQTCYGSSCMPSNQQQQSNCPGTGCAQNGQPTCSGFGCVFFGHKCQGNGCIQIGETCYGIGCTPPQIVQIGTPSQVKEGAENDGNQPATNNRPVGQNYELLNDSAEVPNVQPENADVTALRKEIAEIRDQLRSVKEQNDRLIEITEKATTLILSGNEERERDRDREFDEPILAHNLTTSIDISNYVNNTNVINVPPQLSKNGDNYHRERSEPDKTVPGFNSNPSQLQGTTGNSATETKSHCCVVVRPKTCRTIWQPPYVVCGQKKHRTCGSHCYGKQVVHSQVRPECVRNATENCVSYHPAPYVPTYPVYPATGFYPPTPTYYPVVGAAQYYPVYAPAPMPIYAPVSGPIYEQPTSMLYPSQTGSWNLGEDSDYADECEDCETPEGQVITEECPDGTAECNPVVKKGQEDDRNNFEDSLSVSQPGRGDTTFGNSVEKRKPEDLKTLQEESGFDPLAQLHQVGKEAQAIKRSEDQLTTSLGMLEEAVELKRLEEKDKAARNADGGKSEPKSESQAREETQPPFATINSK</sequence>
<dbReference type="Proteomes" id="UP000829291">
    <property type="component" value="Chromosome 4"/>
</dbReference>
<gene>
    <name evidence="5" type="primary">LOC107217539</name>
</gene>
<dbReference type="OrthoDB" id="7694007at2759"/>
<name>A0A6J0B6B4_NEOLC</name>
<organism evidence="5">
    <name type="scientific">Neodiprion lecontei</name>
    <name type="common">Redheaded pine sawfly</name>
    <dbReference type="NCBI Taxonomy" id="441921"/>
    <lineage>
        <taxon>Eukaryota</taxon>
        <taxon>Metazoa</taxon>
        <taxon>Ecdysozoa</taxon>
        <taxon>Arthropoda</taxon>
        <taxon>Hexapoda</taxon>
        <taxon>Insecta</taxon>
        <taxon>Pterygota</taxon>
        <taxon>Neoptera</taxon>
        <taxon>Endopterygota</taxon>
        <taxon>Hymenoptera</taxon>
        <taxon>Tenthredinoidea</taxon>
        <taxon>Diprionidae</taxon>
        <taxon>Diprioninae</taxon>
        <taxon>Neodiprion</taxon>
    </lineage>
</organism>
<feature type="compositionally biased region" description="Basic and acidic residues" evidence="2">
    <location>
        <begin position="294"/>
        <end position="305"/>
    </location>
</feature>
<evidence type="ECO:0000256" key="2">
    <source>
        <dbReference type="SAM" id="MobiDB-lite"/>
    </source>
</evidence>
<feature type="compositionally biased region" description="Basic and acidic residues" evidence="2">
    <location>
        <begin position="581"/>
        <end position="609"/>
    </location>
</feature>
<feature type="region of interest" description="Disordered" evidence="2">
    <location>
        <begin position="581"/>
        <end position="619"/>
    </location>
</feature>
<feature type="chain" id="PRO_5047472121" evidence="3">
    <location>
        <begin position="18"/>
        <end position="619"/>
    </location>
</feature>
<proteinExistence type="predicted"/>
<keyword evidence="4" id="KW-1185">Reference proteome</keyword>
<feature type="region of interest" description="Disordered" evidence="2">
    <location>
        <begin position="286"/>
        <end position="325"/>
    </location>
</feature>
<feature type="signal peptide" evidence="3">
    <location>
        <begin position="1"/>
        <end position="17"/>
    </location>
</feature>
<dbReference type="RefSeq" id="XP_015510590.2">
    <property type="nucleotide sequence ID" value="XM_015655104.2"/>
</dbReference>
<accession>A0A6J0B6B4</accession>
<evidence type="ECO:0000256" key="3">
    <source>
        <dbReference type="SAM" id="SignalP"/>
    </source>
</evidence>
<dbReference type="KEGG" id="nlo:107217539"/>
<reference evidence="5" key="1">
    <citation type="submission" date="2025-08" db="UniProtKB">
        <authorList>
            <consortium name="RefSeq"/>
        </authorList>
    </citation>
    <scope>IDENTIFICATION</scope>
    <source>
        <tissue evidence="5">Thorax and Abdomen</tissue>
    </source>
</reference>
<evidence type="ECO:0000313" key="5">
    <source>
        <dbReference type="RefSeq" id="XP_015510590.2"/>
    </source>
</evidence>
<dbReference type="InParanoid" id="A0A6J0B6B4"/>
<feature type="compositionally biased region" description="Polar residues" evidence="2">
    <location>
        <begin position="309"/>
        <end position="325"/>
    </location>
</feature>
<evidence type="ECO:0000256" key="1">
    <source>
        <dbReference type="SAM" id="Coils"/>
    </source>
</evidence>
<feature type="coiled-coil region" evidence="1">
    <location>
        <begin position="208"/>
        <end position="235"/>
    </location>
</feature>
<keyword evidence="3" id="KW-0732">Signal</keyword>
<keyword evidence="1" id="KW-0175">Coiled coil</keyword>
<feature type="region of interest" description="Disordered" evidence="2">
    <location>
        <begin position="498"/>
        <end position="531"/>
    </location>
</feature>
<evidence type="ECO:0000313" key="4">
    <source>
        <dbReference type="Proteomes" id="UP000829291"/>
    </source>
</evidence>
<dbReference type="GeneID" id="107217539"/>